<evidence type="ECO:0000256" key="1">
    <source>
        <dbReference type="ARBA" id="ARBA00010605"/>
    </source>
</evidence>
<dbReference type="InterPro" id="IPR000244">
    <property type="entry name" value="Ribosomal_bL9"/>
</dbReference>
<evidence type="ECO:0000256" key="8">
    <source>
        <dbReference type="SAM" id="Coils"/>
    </source>
</evidence>
<dbReference type="InterPro" id="IPR020069">
    <property type="entry name" value="Ribosomal_bL9_C"/>
</dbReference>
<dbReference type="Pfam" id="PF01281">
    <property type="entry name" value="Ribosomal_L9_N"/>
    <property type="match status" value="1"/>
</dbReference>
<dbReference type="SUPFAM" id="SSF55658">
    <property type="entry name" value="L9 N-domain-like"/>
    <property type="match status" value="1"/>
</dbReference>
<dbReference type="EMBL" id="WHYR01000058">
    <property type="protein sequence ID" value="MQL53640.1"/>
    <property type="molecule type" value="Genomic_DNA"/>
</dbReference>
<dbReference type="PROSITE" id="PS00651">
    <property type="entry name" value="RIBOSOMAL_L9"/>
    <property type="match status" value="1"/>
</dbReference>
<dbReference type="Gene3D" id="3.40.5.10">
    <property type="entry name" value="Ribosomal protein L9, N-terminal domain"/>
    <property type="match status" value="1"/>
</dbReference>
<evidence type="ECO:0000256" key="6">
    <source>
        <dbReference type="ARBA" id="ARBA00035292"/>
    </source>
</evidence>
<dbReference type="InterPro" id="IPR036935">
    <property type="entry name" value="Ribosomal_bL9_N_sf"/>
</dbReference>
<comment type="caution">
    <text evidence="10">The sequence shown here is derived from an EMBL/GenBank/DDBJ whole genome shotgun (WGS) entry which is preliminary data.</text>
</comment>
<evidence type="ECO:0000256" key="7">
    <source>
        <dbReference type="HAMAP-Rule" id="MF_00503"/>
    </source>
</evidence>
<dbReference type="Gene3D" id="3.10.430.100">
    <property type="entry name" value="Ribosomal protein L9, C-terminal domain"/>
    <property type="match status" value="1"/>
</dbReference>
<comment type="similarity">
    <text evidence="1 7">Belongs to the bacterial ribosomal protein bL9 family.</text>
</comment>
<dbReference type="RefSeq" id="WP_341474042.1">
    <property type="nucleotide sequence ID" value="NZ_WHYR01000058.1"/>
</dbReference>
<dbReference type="GO" id="GO:1990904">
    <property type="term" value="C:ribonucleoprotein complex"/>
    <property type="evidence" value="ECO:0007669"/>
    <property type="project" value="UniProtKB-KW"/>
</dbReference>
<dbReference type="GO" id="GO:0019843">
    <property type="term" value="F:rRNA binding"/>
    <property type="evidence" value="ECO:0007669"/>
    <property type="project" value="UniProtKB-UniRule"/>
</dbReference>
<dbReference type="InterPro" id="IPR020070">
    <property type="entry name" value="Ribosomal_bL9_N"/>
</dbReference>
<evidence type="ECO:0000313" key="10">
    <source>
        <dbReference type="EMBL" id="MQL53640.1"/>
    </source>
</evidence>
<organism evidence="10 11">
    <name type="scientific">Desulfofundulus thermobenzoicus</name>
    <dbReference type="NCBI Taxonomy" id="29376"/>
    <lineage>
        <taxon>Bacteria</taxon>
        <taxon>Bacillati</taxon>
        <taxon>Bacillota</taxon>
        <taxon>Clostridia</taxon>
        <taxon>Eubacteriales</taxon>
        <taxon>Peptococcaceae</taxon>
        <taxon>Desulfofundulus</taxon>
    </lineage>
</organism>
<protein>
    <recommendedName>
        <fullName evidence="6 7">Large ribosomal subunit protein bL9</fullName>
    </recommendedName>
</protein>
<dbReference type="PANTHER" id="PTHR21368">
    <property type="entry name" value="50S RIBOSOMAL PROTEIN L9"/>
    <property type="match status" value="1"/>
</dbReference>
<dbReference type="InterPro" id="IPR020594">
    <property type="entry name" value="Ribosomal_bL9_bac/chp"/>
</dbReference>
<feature type="domain" description="Ribosomal protein L9" evidence="9">
    <location>
        <begin position="13"/>
        <end position="40"/>
    </location>
</feature>
<dbReference type="NCBIfam" id="TIGR00158">
    <property type="entry name" value="L9"/>
    <property type="match status" value="1"/>
</dbReference>
<dbReference type="GO" id="GO:0006412">
    <property type="term" value="P:translation"/>
    <property type="evidence" value="ECO:0007669"/>
    <property type="project" value="UniProtKB-UniRule"/>
</dbReference>
<comment type="function">
    <text evidence="7">Binds to the 23S rRNA.</text>
</comment>
<evidence type="ECO:0000256" key="2">
    <source>
        <dbReference type="ARBA" id="ARBA00022730"/>
    </source>
</evidence>
<dbReference type="GO" id="GO:0003735">
    <property type="term" value="F:structural constituent of ribosome"/>
    <property type="evidence" value="ECO:0007669"/>
    <property type="project" value="InterPro"/>
</dbReference>
<proteinExistence type="inferred from homology"/>
<keyword evidence="4 7" id="KW-0689">Ribosomal protein</keyword>
<reference evidence="10 11" key="1">
    <citation type="submission" date="2019-10" db="EMBL/GenBank/DDBJ databases">
        <title>Comparative genomics of sulfur disproportionating microorganisms.</title>
        <authorList>
            <person name="Ward L.M."/>
            <person name="Bertran E."/>
            <person name="Johnston D."/>
        </authorList>
    </citation>
    <scope>NUCLEOTIDE SEQUENCE [LARGE SCALE GENOMIC DNA]</scope>
    <source>
        <strain evidence="10 11">DSM 14055</strain>
    </source>
</reference>
<evidence type="ECO:0000256" key="3">
    <source>
        <dbReference type="ARBA" id="ARBA00022884"/>
    </source>
</evidence>
<dbReference type="InterPro" id="IPR036791">
    <property type="entry name" value="Ribosomal_bL9_C_sf"/>
</dbReference>
<dbReference type="Proteomes" id="UP000441717">
    <property type="component" value="Unassembled WGS sequence"/>
</dbReference>
<dbReference type="Pfam" id="PF03948">
    <property type="entry name" value="Ribosomal_L9_C"/>
    <property type="match status" value="1"/>
</dbReference>
<evidence type="ECO:0000256" key="4">
    <source>
        <dbReference type="ARBA" id="ARBA00022980"/>
    </source>
</evidence>
<keyword evidence="11" id="KW-1185">Reference proteome</keyword>
<sequence>MKVILLEEVKNLGAKGAVVTVSDGYARNFLLPRRLAVEATPAKIKEQARQLAVERRKKEEEESRARELASRMDGLTVRLGARTGESGRLFGAVSSKDIADALEQQHQIRVDKKKIILKEPIKQLGEHTVTVKLHQRVQVQIKVAVIPENQPS</sequence>
<gene>
    <name evidence="7" type="primary">rplI</name>
    <name evidence="10" type="ORF">GFC01_15495</name>
</gene>
<keyword evidence="5 7" id="KW-0687">Ribonucleoprotein</keyword>
<evidence type="ECO:0000259" key="9">
    <source>
        <dbReference type="PROSITE" id="PS00651"/>
    </source>
</evidence>
<accession>A0A6N7IU96</accession>
<keyword evidence="3 7" id="KW-0694">RNA-binding</keyword>
<dbReference type="InterPro" id="IPR009027">
    <property type="entry name" value="Ribosomal_bL9/RNase_H1_N"/>
</dbReference>
<feature type="coiled-coil region" evidence="8">
    <location>
        <begin position="44"/>
        <end position="78"/>
    </location>
</feature>
<keyword evidence="2 7" id="KW-0699">rRNA-binding</keyword>
<dbReference type="HAMAP" id="MF_00503">
    <property type="entry name" value="Ribosomal_bL9"/>
    <property type="match status" value="1"/>
</dbReference>
<evidence type="ECO:0000256" key="5">
    <source>
        <dbReference type="ARBA" id="ARBA00023274"/>
    </source>
</evidence>
<name>A0A6N7IU96_9FIRM</name>
<keyword evidence="8" id="KW-0175">Coiled coil</keyword>
<evidence type="ECO:0000313" key="11">
    <source>
        <dbReference type="Proteomes" id="UP000441717"/>
    </source>
</evidence>
<dbReference type="AlphaFoldDB" id="A0A6N7IU96"/>
<dbReference type="SUPFAM" id="SSF55653">
    <property type="entry name" value="Ribosomal protein L9 C-domain"/>
    <property type="match status" value="1"/>
</dbReference>
<dbReference type="GO" id="GO:0005840">
    <property type="term" value="C:ribosome"/>
    <property type="evidence" value="ECO:0007669"/>
    <property type="project" value="UniProtKB-KW"/>
</dbReference>